<dbReference type="GO" id="GO:0030964">
    <property type="term" value="C:NADH dehydrogenase complex"/>
    <property type="evidence" value="ECO:0007669"/>
    <property type="project" value="TreeGrafter"/>
</dbReference>
<evidence type="ECO:0000256" key="6">
    <source>
        <dbReference type="ARBA" id="ARBA00023136"/>
    </source>
</evidence>
<dbReference type="InterPro" id="IPR000440">
    <property type="entry name" value="NADH_UbQ/plastoQ_OxRdtase_su3"/>
</dbReference>
<organism evidence="9">
    <name type="scientific">uncultured Desulfobacterium sp</name>
    <dbReference type="NCBI Taxonomy" id="201089"/>
    <lineage>
        <taxon>Bacteria</taxon>
        <taxon>Pseudomonadati</taxon>
        <taxon>Thermodesulfobacteriota</taxon>
        <taxon>Desulfobacteria</taxon>
        <taxon>Desulfobacterales</taxon>
        <taxon>Desulfobacteriaceae</taxon>
        <taxon>Desulfobacterium</taxon>
        <taxon>environmental samples</taxon>
    </lineage>
</organism>
<evidence type="ECO:0000313" key="9">
    <source>
        <dbReference type="EMBL" id="CBX31800.1"/>
    </source>
</evidence>
<dbReference type="PANTHER" id="PTHR11058">
    <property type="entry name" value="NADH-UBIQUINONE OXIDOREDUCTASE CHAIN 3"/>
    <property type="match status" value="1"/>
</dbReference>
<gene>
    <name evidence="9" type="ORF">N47_N26250</name>
</gene>
<evidence type="ECO:0000256" key="1">
    <source>
        <dbReference type="ARBA" id="ARBA00004370"/>
    </source>
</evidence>
<keyword evidence="6 8" id="KW-0472">Membrane</keyword>
<evidence type="ECO:0000256" key="3">
    <source>
        <dbReference type="ARBA" id="ARBA00022448"/>
    </source>
</evidence>
<dbReference type="GO" id="GO:0048038">
    <property type="term" value="F:quinone binding"/>
    <property type="evidence" value="ECO:0007669"/>
    <property type="project" value="UniProtKB-KW"/>
</dbReference>
<proteinExistence type="inferred from homology"/>
<comment type="catalytic activity">
    <reaction evidence="7">
        <text>a quinone + NADH + 5 H(+)(in) = a quinol + NAD(+) + 4 H(+)(out)</text>
        <dbReference type="Rhea" id="RHEA:57888"/>
        <dbReference type="ChEBI" id="CHEBI:15378"/>
        <dbReference type="ChEBI" id="CHEBI:24646"/>
        <dbReference type="ChEBI" id="CHEBI:57540"/>
        <dbReference type="ChEBI" id="CHEBI:57945"/>
        <dbReference type="ChEBI" id="CHEBI:132124"/>
    </reaction>
</comment>
<dbReference type="Gene3D" id="1.20.58.1610">
    <property type="entry name" value="NADH:ubiquinone/plastoquinone oxidoreductase, chain 3"/>
    <property type="match status" value="1"/>
</dbReference>
<dbReference type="PANTHER" id="PTHR11058:SF9">
    <property type="entry name" value="NADH-UBIQUINONE OXIDOREDUCTASE CHAIN 3"/>
    <property type="match status" value="1"/>
</dbReference>
<keyword evidence="3" id="KW-0813">Transport</keyword>
<protein>
    <recommendedName>
        <fullName evidence="7">NADH-quinone oxidoreductase subunit</fullName>
        <ecNumber evidence="7">7.1.1.-</ecNumber>
    </recommendedName>
</protein>
<reference evidence="9" key="1">
    <citation type="journal article" date="2011" name="Environ. Microbiol.">
        <title>Genomic insights into the metabolic potential of the polycyclic aromatic hydrocarbon degrading sulfate-reducing Deltaproteobacterium N47.</title>
        <authorList>
            <person name="Bergmann F."/>
            <person name="Selesi D."/>
            <person name="Weinmaier T."/>
            <person name="Tischler P."/>
            <person name="Rattei T."/>
            <person name="Meckenstock R.U."/>
        </authorList>
    </citation>
    <scope>NUCLEOTIDE SEQUENCE</scope>
</reference>
<evidence type="ECO:0000256" key="4">
    <source>
        <dbReference type="ARBA" id="ARBA00022692"/>
    </source>
</evidence>
<keyword evidence="5 8" id="KW-1133">Transmembrane helix</keyword>
<evidence type="ECO:0000256" key="7">
    <source>
        <dbReference type="RuleBase" id="RU003639"/>
    </source>
</evidence>
<feature type="transmembrane region" description="Helical" evidence="8">
    <location>
        <begin position="68"/>
        <end position="86"/>
    </location>
</feature>
<keyword evidence="4 7" id="KW-0812">Transmembrane</keyword>
<dbReference type="EC" id="7.1.1.-" evidence="7"/>
<sequence>MFSQMLQAGLYDFFFVFIFFIVAIGLSVVMVILNSLIGPNYRGKRRGETYESGVAPIRTAWIQFGASYYLFALIFLAFDVDVLYLFPVLLTYQKGTGYIELVELFIFLFIISLAIVYAWRKGVFEWR</sequence>
<evidence type="ECO:0000256" key="5">
    <source>
        <dbReference type="ARBA" id="ARBA00022989"/>
    </source>
</evidence>
<feature type="transmembrane region" description="Helical" evidence="8">
    <location>
        <begin position="98"/>
        <end position="119"/>
    </location>
</feature>
<comment type="function">
    <text evidence="7">NDH-1 shuttles electrons from NADH, via FMN and iron-sulfur (Fe-S) centers, to quinones in the respiratory chain.</text>
</comment>
<dbReference type="EMBL" id="FR695879">
    <property type="protein sequence ID" value="CBX31800.1"/>
    <property type="molecule type" value="Genomic_DNA"/>
</dbReference>
<keyword evidence="7" id="KW-0874">Quinone</keyword>
<evidence type="ECO:0000256" key="2">
    <source>
        <dbReference type="ARBA" id="ARBA00008472"/>
    </source>
</evidence>
<comment type="subcellular location">
    <subcellularLocation>
        <location evidence="7">Cell membrane</location>
        <topology evidence="7">Multi-pass membrane protein</topology>
    </subcellularLocation>
    <subcellularLocation>
        <location evidence="1">Membrane</location>
    </subcellularLocation>
</comment>
<dbReference type="Pfam" id="PF00507">
    <property type="entry name" value="Oxidored_q4"/>
    <property type="match status" value="1"/>
</dbReference>
<dbReference type="InterPro" id="IPR038430">
    <property type="entry name" value="NDAH_ubi_oxred_su3_sf"/>
</dbReference>
<dbReference type="GO" id="GO:0005886">
    <property type="term" value="C:plasma membrane"/>
    <property type="evidence" value="ECO:0007669"/>
    <property type="project" value="UniProtKB-SubCell"/>
</dbReference>
<evidence type="ECO:0000256" key="8">
    <source>
        <dbReference type="SAM" id="Phobius"/>
    </source>
</evidence>
<accession>E1YMK6</accession>
<feature type="transmembrane region" description="Helical" evidence="8">
    <location>
        <begin position="13"/>
        <end position="37"/>
    </location>
</feature>
<dbReference type="AlphaFoldDB" id="E1YMK6"/>
<comment type="similarity">
    <text evidence="2 7">Belongs to the complex I subunit 3 family.</text>
</comment>
<keyword evidence="7" id="KW-0520">NAD</keyword>
<dbReference type="GO" id="GO:0008137">
    <property type="term" value="F:NADH dehydrogenase (ubiquinone) activity"/>
    <property type="evidence" value="ECO:0007669"/>
    <property type="project" value="InterPro"/>
</dbReference>
<name>E1YMK6_9BACT</name>